<keyword evidence="7" id="KW-0255">Endonuclease</keyword>
<keyword evidence="9" id="KW-0347">Helicase</keyword>
<evidence type="ECO:0000259" key="20">
    <source>
        <dbReference type="PROSITE" id="PS51194"/>
    </source>
</evidence>
<organism evidence="22 23">
    <name type="scientific">Daphnia magna</name>
    <dbReference type="NCBI Taxonomy" id="35525"/>
    <lineage>
        <taxon>Eukaryota</taxon>
        <taxon>Metazoa</taxon>
        <taxon>Ecdysozoa</taxon>
        <taxon>Arthropoda</taxon>
        <taxon>Crustacea</taxon>
        <taxon>Branchiopoda</taxon>
        <taxon>Diplostraca</taxon>
        <taxon>Cladocera</taxon>
        <taxon>Anomopoda</taxon>
        <taxon>Daphniidae</taxon>
        <taxon>Daphnia</taxon>
    </lineage>
</organism>
<dbReference type="Pfam" id="PF03368">
    <property type="entry name" value="Dicer_dimer"/>
    <property type="match status" value="1"/>
</dbReference>
<keyword evidence="15" id="KW-0694">RNA-binding</keyword>
<comment type="caution">
    <text evidence="22">The sequence shown here is derived from an EMBL/GenBank/DDBJ whole genome shotgun (WGS) entry which is preliminary data.</text>
</comment>
<comment type="cofactor">
    <cofactor evidence="1">
        <name>Mn(2+)</name>
        <dbReference type="ChEBI" id="CHEBI:29035"/>
    </cofactor>
</comment>
<dbReference type="Gene3D" id="3.30.160.20">
    <property type="match status" value="1"/>
</dbReference>
<keyword evidence="11" id="KW-0460">Magnesium</keyword>
<keyword evidence="10" id="KW-0067">ATP-binding</keyword>
<comment type="cofactor">
    <cofactor evidence="2">
        <name>Mg(2+)</name>
        <dbReference type="ChEBI" id="CHEBI:18420"/>
    </cofactor>
</comment>
<evidence type="ECO:0000256" key="16">
    <source>
        <dbReference type="SAM" id="MobiDB-lite"/>
    </source>
</evidence>
<evidence type="ECO:0000259" key="19">
    <source>
        <dbReference type="PROSITE" id="PS51192"/>
    </source>
</evidence>
<feature type="domain" description="Helicase ATP-binding" evidence="19">
    <location>
        <begin position="30"/>
        <end position="208"/>
    </location>
</feature>
<dbReference type="InterPro" id="IPR038248">
    <property type="entry name" value="Dicer_dimer_sf"/>
</dbReference>
<dbReference type="InterPro" id="IPR036085">
    <property type="entry name" value="PAZ_dom_sf"/>
</dbReference>
<keyword evidence="8" id="KW-0378">Hydrolase</keyword>
<dbReference type="PROSITE" id="PS50142">
    <property type="entry name" value="RNASE_3_2"/>
    <property type="match status" value="2"/>
</dbReference>
<evidence type="ECO:0000256" key="7">
    <source>
        <dbReference type="ARBA" id="ARBA00022759"/>
    </source>
</evidence>
<accession>A0ABQ9ZJZ3</accession>
<evidence type="ECO:0000256" key="1">
    <source>
        <dbReference type="ARBA" id="ARBA00001936"/>
    </source>
</evidence>
<dbReference type="CDD" id="cd00593">
    <property type="entry name" value="RIBOc"/>
    <property type="match status" value="2"/>
</dbReference>
<dbReference type="Pfam" id="PF02170">
    <property type="entry name" value="PAZ"/>
    <property type="match status" value="1"/>
</dbReference>
<dbReference type="PROSITE" id="PS51194">
    <property type="entry name" value="HELICASE_CTER"/>
    <property type="match status" value="1"/>
</dbReference>
<keyword evidence="6" id="KW-0547">Nucleotide-binding</keyword>
<evidence type="ECO:0000259" key="21">
    <source>
        <dbReference type="PROSITE" id="PS51327"/>
    </source>
</evidence>
<feature type="domain" description="Dicer dsRNA-binding fold" evidence="21">
    <location>
        <begin position="582"/>
        <end position="706"/>
    </location>
</feature>
<gene>
    <name evidence="22" type="ORF">OUZ56_025273</name>
</gene>
<evidence type="ECO:0000259" key="18">
    <source>
        <dbReference type="PROSITE" id="PS50821"/>
    </source>
</evidence>
<dbReference type="SMART" id="SM00487">
    <property type="entry name" value="DEXDc"/>
    <property type="match status" value="1"/>
</dbReference>
<evidence type="ECO:0000256" key="12">
    <source>
        <dbReference type="ARBA" id="ARBA00023158"/>
    </source>
</evidence>
<reference evidence="22 23" key="1">
    <citation type="journal article" date="2023" name="Nucleic Acids Res.">
        <title>The hologenome of Daphnia magna reveals possible DNA methylation and microbiome-mediated evolution of the host genome.</title>
        <authorList>
            <person name="Chaturvedi A."/>
            <person name="Li X."/>
            <person name="Dhandapani V."/>
            <person name="Marshall H."/>
            <person name="Kissane S."/>
            <person name="Cuenca-Cambronero M."/>
            <person name="Asole G."/>
            <person name="Calvet F."/>
            <person name="Ruiz-Romero M."/>
            <person name="Marangio P."/>
            <person name="Guigo R."/>
            <person name="Rago D."/>
            <person name="Mirbahai L."/>
            <person name="Eastwood N."/>
            <person name="Colbourne J.K."/>
            <person name="Zhou J."/>
            <person name="Mallon E."/>
            <person name="Orsini L."/>
        </authorList>
    </citation>
    <scope>NUCLEOTIDE SEQUENCE [LARGE SCALE GENOMIC DNA]</scope>
    <source>
        <strain evidence="22">LRV0_1</strain>
    </source>
</reference>
<evidence type="ECO:0000256" key="15">
    <source>
        <dbReference type="PROSITE-ProRule" id="PRU00657"/>
    </source>
</evidence>
<keyword evidence="3" id="KW-0540">Nuclease</keyword>
<evidence type="ECO:0000256" key="13">
    <source>
        <dbReference type="ARBA" id="ARBA00023211"/>
    </source>
</evidence>
<dbReference type="InterPro" id="IPR000999">
    <property type="entry name" value="RNase_III_dom"/>
</dbReference>
<dbReference type="Gene3D" id="2.170.260.10">
    <property type="entry name" value="paz domain"/>
    <property type="match status" value="1"/>
</dbReference>
<evidence type="ECO:0000313" key="23">
    <source>
        <dbReference type="Proteomes" id="UP001234178"/>
    </source>
</evidence>
<keyword evidence="13" id="KW-0464">Manganese</keyword>
<dbReference type="SUPFAM" id="SSF52540">
    <property type="entry name" value="P-loop containing nucleoside triphosphate hydrolases"/>
    <property type="match status" value="1"/>
</dbReference>
<feature type="domain" description="RNase III" evidence="17">
    <location>
        <begin position="1384"/>
        <end position="1544"/>
    </location>
</feature>
<evidence type="ECO:0000256" key="10">
    <source>
        <dbReference type="ARBA" id="ARBA00022840"/>
    </source>
</evidence>
<dbReference type="PANTHER" id="PTHR14950:SF37">
    <property type="entry name" value="ENDORIBONUCLEASE DICER"/>
    <property type="match status" value="1"/>
</dbReference>
<evidence type="ECO:0000256" key="8">
    <source>
        <dbReference type="ARBA" id="ARBA00022801"/>
    </source>
</evidence>
<dbReference type="PROSITE" id="PS00517">
    <property type="entry name" value="RNASE_3_1"/>
    <property type="match status" value="1"/>
</dbReference>
<dbReference type="InterPro" id="IPR036389">
    <property type="entry name" value="RNase_III_sf"/>
</dbReference>
<evidence type="ECO:0000256" key="3">
    <source>
        <dbReference type="ARBA" id="ARBA00022722"/>
    </source>
</evidence>
<dbReference type="Proteomes" id="UP001234178">
    <property type="component" value="Unassembled WGS sequence"/>
</dbReference>
<evidence type="ECO:0000259" key="17">
    <source>
        <dbReference type="PROSITE" id="PS50142"/>
    </source>
</evidence>
<dbReference type="Gene3D" id="1.10.1520.10">
    <property type="entry name" value="Ribonuclease III domain"/>
    <property type="match status" value="2"/>
</dbReference>
<dbReference type="Gene3D" id="3.40.50.300">
    <property type="entry name" value="P-loop containing nucleotide triphosphate hydrolases"/>
    <property type="match status" value="2"/>
</dbReference>
<dbReference type="InterPro" id="IPR005034">
    <property type="entry name" value="Dicer_dimerisation"/>
</dbReference>
<keyword evidence="5" id="KW-0677">Repeat</keyword>
<evidence type="ECO:0000256" key="5">
    <source>
        <dbReference type="ARBA" id="ARBA00022737"/>
    </source>
</evidence>
<dbReference type="EMBL" id="JAOYFB010000004">
    <property type="protein sequence ID" value="KAK4013028.1"/>
    <property type="molecule type" value="Genomic_DNA"/>
</dbReference>
<protein>
    <submittedName>
        <fullName evidence="22">Uncharacterized protein</fullName>
    </submittedName>
</protein>
<feature type="domain" description="PAZ" evidence="18">
    <location>
        <begin position="875"/>
        <end position="993"/>
    </location>
</feature>
<proteinExistence type="inferred from homology"/>
<dbReference type="InterPro" id="IPR044441">
    <property type="entry name" value="DICER_DSRM"/>
</dbReference>
<dbReference type="PANTHER" id="PTHR14950">
    <property type="entry name" value="DICER-RELATED"/>
    <property type="match status" value="1"/>
</dbReference>
<dbReference type="InterPro" id="IPR003100">
    <property type="entry name" value="PAZ_dom"/>
</dbReference>
<evidence type="ECO:0000256" key="14">
    <source>
        <dbReference type="ARBA" id="ARBA00035116"/>
    </source>
</evidence>
<dbReference type="SMART" id="SM00535">
    <property type="entry name" value="RIBOc"/>
    <property type="match status" value="2"/>
</dbReference>
<evidence type="ECO:0000313" key="22">
    <source>
        <dbReference type="EMBL" id="KAK4013028.1"/>
    </source>
</evidence>
<keyword evidence="23" id="KW-1185">Reference proteome</keyword>
<dbReference type="PROSITE" id="PS50821">
    <property type="entry name" value="PAZ"/>
    <property type="match status" value="1"/>
</dbReference>
<dbReference type="SMART" id="SM00490">
    <property type="entry name" value="HELICc"/>
    <property type="match status" value="1"/>
</dbReference>
<dbReference type="InterPro" id="IPR014001">
    <property type="entry name" value="Helicase_ATP-bd"/>
</dbReference>
<dbReference type="Pfam" id="PF20931">
    <property type="entry name" value="Dicer_platform"/>
    <property type="match status" value="1"/>
</dbReference>
<dbReference type="CDD" id="cd18034">
    <property type="entry name" value="DEXHc_dicer"/>
    <property type="match status" value="1"/>
</dbReference>
<comment type="similarity">
    <text evidence="14 15">Belongs to the helicase family. Dicer subfamily.</text>
</comment>
<evidence type="ECO:0000256" key="11">
    <source>
        <dbReference type="ARBA" id="ARBA00022842"/>
    </source>
</evidence>
<dbReference type="InterPro" id="IPR001650">
    <property type="entry name" value="Helicase_C-like"/>
</dbReference>
<dbReference type="InterPro" id="IPR027417">
    <property type="entry name" value="P-loop_NTPase"/>
</dbReference>
<feature type="region of interest" description="Disordered" evidence="16">
    <location>
        <begin position="1102"/>
        <end position="1121"/>
    </location>
</feature>
<dbReference type="Pfam" id="PF00636">
    <property type="entry name" value="Ribonuclease_3"/>
    <property type="match status" value="2"/>
</dbReference>
<dbReference type="InterPro" id="IPR011545">
    <property type="entry name" value="DEAD/DEAH_box_helicase_dom"/>
</dbReference>
<dbReference type="Gene3D" id="3.30.160.380">
    <property type="entry name" value="Dicer dimerisation domain"/>
    <property type="match status" value="1"/>
</dbReference>
<evidence type="ECO:0000256" key="2">
    <source>
        <dbReference type="ARBA" id="ARBA00001946"/>
    </source>
</evidence>
<evidence type="ECO:0000256" key="6">
    <source>
        <dbReference type="ARBA" id="ARBA00022741"/>
    </source>
</evidence>
<dbReference type="PROSITE" id="PS51192">
    <property type="entry name" value="HELICASE_ATP_BIND_1"/>
    <property type="match status" value="1"/>
</dbReference>
<feature type="domain" description="RNase III" evidence="17">
    <location>
        <begin position="1194"/>
        <end position="1323"/>
    </location>
</feature>
<dbReference type="Pfam" id="PF20932">
    <property type="entry name" value="Dicer_dsRBD"/>
    <property type="match status" value="1"/>
</dbReference>
<name>A0ABQ9ZJZ3_9CRUS</name>
<feature type="compositionally biased region" description="Polar residues" evidence="16">
    <location>
        <begin position="1108"/>
        <end position="1121"/>
    </location>
</feature>
<dbReference type="Pfam" id="PF00271">
    <property type="entry name" value="Helicase_C"/>
    <property type="match status" value="1"/>
</dbReference>
<dbReference type="SMART" id="SM00949">
    <property type="entry name" value="PAZ"/>
    <property type="match status" value="1"/>
</dbReference>
<keyword evidence="12" id="KW-0943">RNA-mediated gene silencing</keyword>
<sequence length="1639" mass="185924">MSTENPAMETKAGTGFVDADFTPRDYQVELFQAALEENIIVYLPTGSGKTFIAALLIKEKTHEVTKPLDLGGKRTVFLVPTIVLAIQQAAYLRRHTYLKVKEFYGSMGVDFWGKERWKTEFEENHVLVMTAQIFVDVLNHAFFSAYQLNLLVFDECHAAVKDAPMKQVLSKLQSYESSRRPKILGLTAALFRMRCKPHKVPEVIQKLSESMGCIVKIPSSVETVYRSSTKPCEIVLQYDDENNKQNPYSLTLSVIILDMVFKLMEEFKNSYGELITKVESDVAKHPDKIDMLLDALKDIDYLLRALGPYGAYHCAHVYIHILQQAKSRVKVPQFLADLNKVSALCREIKEICTSYFSKFSPKDRLLLFVHPKVIRLLEVIRNFSPEKNLDERQRVNPKMCAIIFVERRCMANGLYHFLKDVAKHDETLEFMKPLFTMGQASGRNASLKETKILNMKQNEIMTNFREGRCNLIVATSVLEEGVDIPACNLIVRFDHIKTYCDYVQTKGRARSRKAFYCLMMSQKETESYLEDLAQFHSIEQQLLAIGNFEDDRDSVIDNLFCQIIPPYAPYGEDGPRITLLSSISLVNRYCGQLSSDPDVFLAPKLTTKKVDKSVADPAQLKNIKDVLQKLPNDNRGMTNGFSIGDLYQCRLILPLNSPLREELIGDVMPTKRLAKRAVALKACIMLHKLKELDDVHLFPILRQIPEEEEEELPIEDDASVPQHHGNVTICKRRFPACFSNCRPIPREPNFVYLIDFMLMKPCQDVNKLFFPFAVETKLAILTSQVIPAICPFPLVTRAGEFQVNLCGVDSVILDDSQLEKLEKFHQFIFQDVIFLWKRQLDFDLQASDLQYLIVPLQSATEKLDFVLIEKMINAPTVEWEKRPPFTGNKFSFEPKEYVDAVIVPSYKPLGTLNPFYVDGVSDLTPLSAFPERENETYASYFSKKYNQILTNENQQLVQVSREITGKNFLVPRLASTKKEIPMHHVPELCNIHPLPGSLWKQVVWIPSVLHRLNGMLVAEELRILIFKEANVGIDFLPGSVNVSSVWSPLKLQPPKSRSDSQFVSYPMPLRNSLKTSASADSLDLGASMIWHLEYDETEKDLLPPDSAVDQTSPSSSIAEAKTNASSSELLYEMPALDEFLEFPCSMEDQKRKWVDLASEDPLECQPNCKPEMIDLKFDVGNPSTLSVFGPSPGIVLEALTLAKAHDGYDMERLETIGDSILKLIISIYVYGEASNSRCDEGRLSLMRMRQVCNKHLFHLGQKKAIGEFTAAQRFDLMSNFRPPGFKPPVADHEPNLHVHQFVHKKNVADSMEALIGVYLLTTGIKGALKLMNWMGLKTVPQIDIMAFNPNNGFPVLPTRLPSSTTDETQNEEQEHALMQLYSGLELFEKRLCYTFKNKALLVEALTHASYLPNRITNCYQRLEFLGDAVLDYLVTRFYFDNPCQYSPAILTDLRSAMVNNETFAIIAVRNRFHLYLKHLSLNLNAILDRFIRAQEENGHLFMHNYFVLEETSDPNEQLASNIDVPKVLGDIFESVAGAIFLDSGMSLDAVWQSYLPFLHDALEKFNESIPVSALRKLHERHPTGLKIRKSESLPDGRVCVAIEIEGTRVFKGAGGNSKTAKSAAAKYALCVDLTKSKPT</sequence>
<dbReference type="SUPFAM" id="SSF101690">
    <property type="entry name" value="PAZ domain"/>
    <property type="match status" value="1"/>
</dbReference>
<dbReference type="Pfam" id="PF00270">
    <property type="entry name" value="DEAD"/>
    <property type="match status" value="1"/>
</dbReference>
<keyword evidence="4" id="KW-0479">Metal-binding</keyword>
<evidence type="ECO:0000256" key="4">
    <source>
        <dbReference type="ARBA" id="ARBA00022723"/>
    </source>
</evidence>
<evidence type="ECO:0000256" key="9">
    <source>
        <dbReference type="ARBA" id="ARBA00022806"/>
    </source>
</evidence>
<dbReference type="SUPFAM" id="SSF69065">
    <property type="entry name" value="RNase III domain-like"/>
    <property type="match status" value="2"/>
</dbReference>
<dbReference type="InterPro" id="IPR048512">
    <property type="entry name" value="Dicer_platform"/>
</dbReference>
<feature type="domain" description="Helicase C-terminal" evidence="20">
    <location>
        <begin position="372"/>
        <end position="560"/>
    </location>
</feature>
<dbReference type="PROSITE" id="PS51327">
    <property type="entry name" value="DICER_DSRBF"/>
    <property type="match status" value="1"/>
</dbReference>